<evidence type="ECO:0000259" key="4">
    <source>
        <dbReference type="PROSITE" id="PS50222"/>
    </source>
</evidence>
<dbReference type="PROSITE" id="PS00018">
    <property type="entry name" value="EF_HAND_1"/>
    <property type="match status" value="1"/>
</dbReference>
<keyword evidence="3" id="KW-0812">Transmembrane</keyword>
<feature type="region of interest" description="Disordered" evidence="2">
    <location>
        <begin position="78"/>
        <end position="104"/>
    </location>
</feature>
<feature type="transmembrane region" description="Helical" evidence="3">
    <location>
        <begin position="142"/>
        <end position="163"/>
    </location>
</feature>
<feature type="compositionally biased region" description="Pro residues" evidence="2">
    <location>
        <begin position="82"/>
        <end position="104"/>
    </location>
</feature>
<keyword evidence="3" id="KW-1133">Transmembrane helix</keyword>
<keyword evidence="1" id="KW-0106">Calcium</keyword>
<dbReference type="InterPro" id="IPR018247">
    <property type="entry name" value="EF_Hand_1_Ca_BS"/>
</dbReference>
<gene>
    <name evidence="5" type="ORF">PCOR1329_LOCUS24984</name>
</gene>
<evidence type="ECO:0000256" key="1">
    <source>
        <dbReference type="ARBA" id="ARBA00022837"/>
    </source>
</evidence>
<dbReference type="EMBL" id="CAUYUJ010008669">
    <property type="protein sequence ID" value="CAK0824610.1"/>
    <property type="molecule type" value="Genomic_DNA"/>
</dbReference>
<organism evidence="5 6">
    <name type="scientific">Prorocentrum cordatum</name>
    <dbReference type="NCBI Taxonomy" id="2364126"/>
    <lineage>
        <taxon>Eukaryota</taxon>
        <taxon>Sar</taxon>
        <taxon>Alveolata</taxon>
        <taxon>Dinophyceae</taxon>
        <taxon>Prorocentrales</taxon>
        <taxon>Prorocentraceae</taxon>
        <taxon>Prorocentrum</taxon>
    </lineage>
</organism>
<accession>A0ABN9RZE9</accession>
<proteinExistence type="predicted"/>
<reference evidence="5" key="1">
    <citation type="submission" date="2023-10" db="EMBL/GenBank/DDBJ databases">
        <authorList>
            <person name="Chen Y."/>
            <person name="Shah S."/>
            <person name="Dougan E. K."/>
            <person name="Thang M."/>
            <person name="Chan C."/>
        </authorList>
    </citation>
    <scope>NUCLEOTIDE SEQUENCE [LARGE SCALE GENOMIC DNA]</scope>
</reference>
<dbReference type="InterPro" id="IPR002048">
    <property type="entry name" value="EF_hand_dom"/>
</dbReference>
<comment type="caution">
    <text evidence="5">The sequence shown here is derived from an EMBL/GenBank/DDBJ whole genome shotgun (WGS) entry which is preliminary data.</text>
</comment>
<keyword evidence="6" id="KW-1185">Reference proteome</keyword>
<sequence>MGPLRGLVTVLSRVRSFGRGVGRVAVLARRRIINTFNDTVKDAVVARVQPPDTVELTEPLGIELPVRSLVLRPYIEATKAPEPAPPPTEAPPTPPPTEAPTLPPTPLAAVAEETQDEMDAASDVEPPPPPPSKSAAFGPLQWLSVVCAVVTTCICCLLIGFFISRPSEPVKRAAKKADDKDKVRTKLKKLSMPGDNKILVDDVGQFRPGQTAHIESDMGREEARILEVGPGSFVLAEGLRNIHPIGATVTADLHEEDAHGHHAEFGLQTPRRQSKIADLFHTLDSNGNGFVSCEEMFRLAQADGFPGDQEQWKAEFQRLVHSHFQSSDTGCSLSNFALLVDDREHGIFLSDYDLENYLSLLCPTLHDHGHLHDDGPRH</sequence>
<dbReference type="InterPro" id="IPR011992">
    <property type="entry name" value="EF-hand-dom_pair"/>
</dbReference>
<feature type="domain" description="EF-hand" evidence="4">
    <location>
        <begin position="271"/>
        <end position="306"/>
    </location>
</feature>
<evidence type="ECO:0000313" key="5">
    <source>
        <dbReference type="EMBL" id="CAK0824610.1"/>
    </source>
</evidence>
<name>A0ABN9RZE9_9DINO</name>
<dbReference type="PROSITE" id="PS50222">
    <property type="entry name" value="EF_HAND_2"/>
    <property type="match status" value="1"/>
</dbReference>
<dbReference type="SUPFAM" id="SSF47473">
    <property type="entry name" value="EF-hand"/>
    <property type="match status" value="1"/>
</dbReference>
<evidence type="ECO:0000313" key="6">
    <source>
        <dbReference type="Proteomes" id="UP001189429"/>
    </source>
</evidence>
<dbReference type="Proteomes" id="UP001189429">
    <property type="component" value="Unassembled WGS sequence"/>
</dbReference>
<evidence type="ECO:0000256" key="3">
    <source>
        <dbReference type="SAM" id="Phobius"/>
    </source>
</evidence>
<evidence type="ECO:0000256" key="2">
    <source>
        <dbReference type="SAM" id="MobiDB-lite"/>
    </source>
</evidence>
<keyword evidence="3" id="KW-0472">Membrane</keyword>
<protein>
    <recommendedName>
        <fullName evidence="4">EF-hand domain-containing protein</fullName>
    </recommendedName>
</protein>
<feature type="region of interest" description="Disordered" evidence="2">
    <location>
        <begin position="114"/>
        <end position="133"/>
    </location>
</feature>